<sequence length="138" mass="14461">MTMDTPLRPLVAVPAYTVVQSAPRQILVCKARKPDGTGATLMRCLRVAIAAAGLTRDLEDAGSACLGGCDRPSTLAFRAKGKALWYFGDLPPVGPLDALIAFARLYPALPDGWCKGSDCPTPLRPATLARTPASVVAP</sequence>
<organism evidence="1 2">
    <name type="scientific">Paracoccus nototheniae</name>
    <dbReference type="NCBI Taxonomy" id="2489002"/>
    <lineage>
        <taxon>Bacteria</taxon>
        <taxon>Pseudomonadati</taxon>
        <taxon>Pseudomonadota</taxon>
        <taxon>Alphaproteobacteria</taxon>
        <taxon>Rhodobacterales</taxon>
        <taxon>Paracoccaceae</taxon>
        <taxon>Paracoccus</taxon>
    </lineage>
</organism>
<keyword evidence="2" id="KW-1185">Reference proteome</keyword>
<dbReference type="Pfam" id="PF07845">
    <property type="entry name" value="DUF1636"/>
    <property type="match status" value="1"/>
</dbReference>
<name>A0ABW4DV76_9RHOB</name>
<dbReference type="RefSeq" id="WP_131574213.1">
    <property type="nucleotide sequence ID" value="NZ_CBCSAJ010000021.1"/>
</dbReference>
<dbReference type="EMBL" id="JBHTOQ010000012">
    <property type="protein sequence ID" value="MFD1480868.1"/>
    <property type="molecule type" value="Genomic_DNA"/>
</dbReference>
<gene>
    <name evidence="1" type="ORF">ACFQ5P_06145</name>
</gene>
<comment type="caution">
    <text evidence="1">The sequence shown here is derived from an EMBL/GenBank/DDBJ whole genome shotgun (WGS) entry which is preliminary data.</text>
</comment>
<reference evidence="2" key="1">
    <citation type="journal article" date="2019" name="Int. J. Syst. Evol. Microbiol.">
        <title>The Global Catalogue of Microorganisms (GCM) 10K type strain sequencing project: providing services to taxonomists for standard genome sequencing and annotation.</title>
        <authorList>
            <consortium name="The Broad Institute Genomics Platform"/>
            <consortium name="The Broad Institute Genome Sequencing Center for Infectious Disease"/>
            <person name="Wu L."/>
            <person name="Ma J."/>
        </authorList>
    </citation>
    <scope>NUCLEOTIDE SEQUENCE [LARGE SCALE GENOMIC DNA]</scope>
    <source>
        <strain evidence="2">CCM 8875</strain>
    </source>
</reference>
<dbReference type="InterPro" id="IPR012863">
    <property type="entry name" value="DUF1636"/>
</dbReference>
<protein>
    <submittedName>
        <fullName evidence="1">DUF1636 family protein</fullName>
    </submittedName>
</protein>
<evidence type="ECO:0000313" key="1">
    <source>
        <dbReference type="EMBL" id="MFD1480868.1"/>
    </source>
</evidence>
<evidence type="ECO:0000313" key="2">
    <source>
        <dbReference type="Proteomes" id="UP001597302"/>
    </source>
</evidence>
<accession>A0ABW4DV76</accession>
<proteinExistence type="predicted"/>
<dbReference type="Proteomes" id="UP001597302">
    <property type="component" value="Unassembled WGS sequence"/>
</dbReference>